<feature type="signal peptide" evidence="6">
    <location>
        <begin position="1"/>
        <end position="29"/>
    </location>
</feature>
<sequence>MRRRRGSPHSGRRVVRFAVFGVSCILVLASCGNGSDNPAAAPVTCAEIPNGDPIGAESVSAAPTDIATKPEIASGYRSGMKPVVTATYVAATANPLATRAACDVLHDGGTAADALVAAQMVLGLVEPQSSGIGGGAFALYYDATSNTVRAFDGRETAPAAATETYLTRISPTDPAPPVPGTRASGRSIGVPGVVRMLGMVHGEYGKQAWRDLFTPAVSLADSGFEISPRLAGAIAAAAADLEADVDARDYFLTGEGAAKPAGTNLANPAYAKTLGVLATDGADAMYDGPLAQAIVAEAGTTAGGMTPSLMTVDDLRNYRAIARDPIVTEYRGRQIVAMPGPSSGGIAVASTLGILENFDLPSMPPTELDGSTPSAADGGRPNPAAVHLITEAERLAYADRDKYVADPDFVPLPGRGVDTILDPGYLKTRAGLIRPGASLGEAPAGDLGPVPLGSHPGTEYGTSHITVADRYGNVASMTTTIESAFGSFHMVDGFLLNNQLTDFSAEPRDDDGALLANRVSPGKRPRSSMAPTLVMQPGTGGAPAQVVAALGSPGGSVIIQFVVKTLVGMLDWGLNPQQAVSMIDFGSANTPTSNVGREHPLVDTTDDGAHDPLVQGLRERGEEVSVDEQSSGLSAIMRHESGWIGGADPRREGAVMGDDAALR</sequence>
<protein>
    <submittedName>
        <fullName evidence="7">Gamma-glutamyltransferase family protein</fullName>
    </submittedName>
</protein>
<accession>A0AAE4R7B9</accession>
<evidence type="ECO:0000256" key="3">
    <source>
        <dbReference type="ARBA" id="ARBA00022801"/>
    </source>
</evidence>
<comment type="caution">
    <text evidence="7">The sequence shown here is derived from an EMBL/GenBank/DDBJ whole genome shotgun (WGS) entry which is preliminary data.</text>
</comment>
<evidence type="ECO:0000256" key="4">
    <source>
        <dbReference type="ARBA" id="ARBA00023145"/>
    </source>
</evidence>
<evidence type="ECO:0000313" key="8">
    <source>
        <dbReference type="Proteomes" id="UP001185922"/>
    </source>
</evidence>
<evidence type="ECO:0000256" key="2">
    <source>
        <dbReference type="ARBA" id="ARBA00022679"/>
    </source>
</evidence>
<dbReference type="InterPro" id="IPR043138">
    <property type="entry name" value="GGT_lsub"/>
</dbReference>
<dbReference type="SUPFAM" id="SSF56235">
    <property type="entry name" value="N-terminal nucleophile aminohydrolases (Ntn hydrolases)"/>
    <property type="match status" value="1"/>
</dbReference>
<dbReference type="PANTHER" id="PTHR43199">
    <property type="entry name" value="GLUTATHIONE HYDROLASE"/>
    <property type="match status" value="1"/>
</dbReference>
<evidence type="ECO:0000256" key="1">
    <source>
        <dbReference type="ARBA" id="ARBA00009381"/>
    </source>
</evidence>
<dbReference type="InterPro" id="IPR043137">
    <property type="entry name" value="GGT_ssub_C"/>
</dbReference>
<dbReference type="PANTHER" id="PTHR43199:SF1">
    <property type="entry name" value="GLUTATHIONE HYDROLASE PROENZYME"/>
    <property type="match status" value="1"/>
</dbReference>
<dbReference type="InterPro" id="IPR029055">
    <property type="entry name" value="Ntn_hydrolases_N"/>
</dbReference>
<dbReference type="EMBL" id="JAWLKH010000005">
    <property type="protein sequence ID" value="MDV6311650.1"/>
    <property type="molecule type" value="Genomic_DNA"/>
</dbReference>
<keyword evidence="4" id="KW-0865">Zymogen</keyword>
<comment type="similarity">
    <text evidence="1">Belongs to the gamma-glutamyltransferase family.</text>
</comment>
<dbReference type="RefSeq" id="WP_024499946.1">
    <property type="nucleotide sequence ID" value="NZ_CP091855.1"/>
</dbReference>
<keyword evidence="3" id="KW-0378">Hydrolase</keyword>
<keyword evidence="6" id="KW-0732">Signal</keyword>
<gene>
    <name evidence="7" type="ORF">R3Q15_07025</name>
</gene>
<reference evidence="7" key="1">
    <citation type="submission" date="2023-10" db="EMBL/GenBank/DDBJ databases">
        <title>Development of a sustainable strategy for remediation of hydrocarbon-contaminated territories based on the waste exchange concept.</title>
        <authorList>
            <person name="Krivoruchko A."/>
        </authorList>
    </citation>
    <scope>NUCLEOTIDE SEQUENCE</scope>
    <source>
        <strain evidence="7">IEGM 1279</strain>
    </source>
</reference>
<dbReference type="GO" id="GO:0016740">
    <property type="term" value="F:transferase activity"/>
    <property type="evidence" value="ECO:0007669"/>
    <property type="project" value="UniProtKB-KW"/>
</dbReference>
<feature type="chain" id="PRO_5042001592" evidence="6">
    <location>
        <begin position="30"/>
        <end position="663"/>
    </location>
</feature>
<dbReference type="InterPro" id="IPR051792">
    <property type="entry name" value="GGT_bact"/>
</dbReference>
<dbReference type="GeneID" id="77171707"/>
<name>A0AAE4R7B9_9ACTN</name>
<evidence type="ECO:0000256" key="5">
    <source>
        <dbReference type="SAM" id="MobiDB-lite"/>
    </source>
</evidence>
<feature type="region of interest" description="Disordered" evidence="5">
    <location>
        <begin position="644"/>
        <end position="663"/>
    </location>
</feature>
<dbReference type="Gene3D" id="3.60.20.40">
    <property type="match status" value="1"/>
</dbReference>
<keyword evidence="2" id="KW-0808">Transferase</keyword>
<dbReference type="AlphaFoldDB" id="A0AAE4R7B9"/>
<dbReference type="PROSITE" id="PS51257">
    <property type="entry name" value="PROKAR_LIPOPROTEIN"/>
    <property type="match status" value="1"/>
</dbReference>
<evidence type="ECO:0000313" key="7">
    <source>
        <dbReference type="EMBL" id="MDV6311650.1"/>
    </source>
</evidence>
<dbReference type="GO" id="GO:0016787">
    <property type="term" value="F:hydrolase activity"/>
    <property type="evidence" value="ECO:0007669"/>
    <property type="project" value="UniProtKB-KW"/>
</dbReference>
<proteinExistence type="inferred from homology"/>
<organism evidence="7 8">
    <name type="scientific">Gordonia amicalis</name>
    <dbReference type="NCBI Taxonomy" id="89053"/>
    <lineage>
        <taxon>Bacteria</taxon>
        <taxon>Bacillati</taxon>
        <taxon>Actinomycetota</taxon>
        <taxon>Actinomycetes</taxon>
        <taxon>Mycobacteriales</taxon>
        <taxon>Gordoniaceae</taxon>
        <taxon>Gordonia</taxon>
    </lineage>
</organism>
<dbReference type="Proteomes" id="UP001185922">
    <property type="component" value="Unassembled WGS sequence"/>
</dbReference>
<dbReference type="Gene3D" id="1.10.246.130">
    <property type="match status" value="1"/>
</dbReference>
<evidence type="ECO:0000256" key="6">
    <source>
        <dbReference type="SAM" id="SignalP"/>
    </source>
</evidence>
<dbReference type="PRINTS" id="PR01210">
    <property type="entry name" value="GGTRANSPTASE"/>
</dbReference>
<feature type="region of interest" description="Disordered" evidence="5">
    <location>
        <begin position="510"/>
        <end position="531"/>
    </location>
</feature>
<dbReference type="Pfam" id="PF01019">
    <property type="entry name" value="G_glu_transpept"/>
    <property type="match status" value="1"/>
</dbReference>